<evidence type="ECO:0000256" key="2">
    <source>
        <dbReference type="SAM" id="Coils"/>
    </source>
</evidence>
<dbReference type="PANTHER" id="PTHR28663:SF1">
    <property type="entry name" value="CILIA- AND FLAGELLA- ASSOCIATED PROTEIN 210"/>
    <property type="match status" value="1"/>
</dbReference>
<dbReference type="eggNOG" id="ENOG502RBM6">
    <property type="taxonomic scope" value="Eukaryota"/>
</dbReference>
<gene>
    <name evidence="4" type="ORF">MICPUCDRAFT_49453</name>
</gene>
<dbReference type="AlphaFoldDB" id="C1ML09"/>
<reference evidence="4 5" key="1">
    <citation type="journal article" date="2009" name="Science">
        <title>Green evolution and dynamic adaptations revealed by genomes of the marine picoeukaryotes Micromonas.</title>
        <authorList>
            <person name="Worden A.Z."/>
            <person name="Lee J.H."/>
            <person name="Mock T."/>
            <person name="Rouze P."/>
            <person name="Simmons M.P."/>
            <person name="Aerts A.L."/>
            <person name="Allen A.E."/>
            <person name="Cuvelier M.L."/>
            <person name="Derelle E."/>
            <person name="Everett M.V."/>
            <person name="Foulon E."/>
            <person name="Grimwood J."/>
            <person name="Gundlach H."/>
            <person name="Henrissat B."/>
            <person name="Napoli C."/>
            <person name="McDonald S.M."/>
            <person name="Parker M.S."/>
            <person name="Rombauts S."/>
            <person name="Salamov A."/>
            <person name="Von Dassow P."/>
            <person name="Badger J.H."/>
            <person name="Coutinho P.M."/>
            <person name="Demir E."/>
            <person name="Dubchak I."/>
            <person name="Gentemann C."/>
            <person name="Eikrem W."/>
            <person name="Gready J.E."/>
            <person name="John U."/>
            <person name="Lanier W."/>
            <person name="Lindquist E.A."/>
            <person name="Lucas S."/>
            <person name="Mayer K.F."/>
            <person name="Moreau H."/>
            <person name="Not F."/>
            <person name="Otillar R."/>
            <person name="Panaud O."/>
            <person name="Pangilinan J."/>
            <person name="Paulsen I."/>
            <person name="Piegu B."/>
            <person name="Poliakov A."/>
            <person name="Robbens S."/>
            <person name="Schmutz J."/>
            <person name="Toulza E."/>
            <person name="Wyss T."/>
            <person name="Zelensky A."/>
            <person name="Zhou K."/>
            <person name="Armbrust E.V."/>
            <person name="Bhattacharya D."/>
            <person name="Goodenough U.W."/>
            <person name="Van de Peer Y."/>
            <person name="Grigoriev I.V."/>
        </authorList>
    </citation>
    <scope>NUCLEOTIDE SEQUENCE [LARGE SCALE GENOMIC DNA]</scope>
    <source>
        <strain evidence="4 5">CCMP1545</strain>
    </source>
</reference>
<feature type="domain" description="Trichohyalin-plectin-homology" evidence="3">
    <location>
        <begin position="100"/>
        <end position="440"/>
    </location>
</feature>
<evidence type="ECO:0000256" key="1">
    <source>
        <dbReference type="ARBA" id="ARBA00023054"/>
    </source>
</evidence>
<dbReference type="InterPro" id="IPR039986">
    <property type="entry name" value="CFAP210"/>
</dbReference>
<evidence type="ECO:0000313" key="5">
    <source>
        <dbReference type="Proteomes" id="UP000001876"/>
    </source>
</evidence>
<dbReference type="RefSeq" id="XP_003056092.1">
    <property type="nucleotide sequence ID" value="XM_003056046.1"/>
</dbReference>
<dbReference type="Pfam" id="PF13868">
    <property type="entry name" value="TPH"/>
    <property type="match status" value="1"/>
</dbReference>
<dbReference type="STRING" id="564608.C1ML09"/>
<dbReference type="Proteomes" id="UP000001876">
    <property type="component" value="Unassembled WGS sequence"/>
</dbReference>
<evidence type="ECO:0000313" key="4">
    <source>
        <dbReference type="EMBL" id="EEH59468.1"/>
    </source>
</evidence>
<dbReference type="InterPro" id="IPR043597">
    <property type="entry name" value="TPH_dom"/>
</dbReference>
<dbReference type="GeneID" id="9681993"/>
<sequence length="462" mass="53964">MGPIILSANDHERIVKCVEATRISASNPHKSERKLLKSLSDERAARWPNTLEAQRSYKITEEVAKKEFEESSRVALDESEAKRRAEDRRLQIGRANKMLYDSTDRVKSFHSSLLLSDVLKEREKQIEYKELCETLKAKRDAVFIKEQTIARELAEHAEAKKTNERKQAAYAQKNAQLHQLEQIKRDLLNKKEAVLIEGEMIKRIALEREVEAKMKEANRSMAAITVNNATARANQALDMYKAEQRDDEFELDAQIDQFALQKRRVNEARSAREDAKRKEAQGRRDKMVTLMEADLASRRATMIRYATKGVEDKVAADAVNEHEQKQEREESLRIIDRSRTQQLMIRAAEKARAAKDDASFVRQWKLRNDKLQREEEEEKLEVMTRAKMLQNAHLKQIGRKVRQAVAAREQELFDFKNTKRVAMEDDEMFKHYTNACMDEWAYQKKDLRPMLMELTKQRDKVS</sequence>
<protein>
    <submittedName>
        <fullName evidence="4">Predicted protein</fullName>
    </submittedName>
</protein>
<evidence type="ECO:0000259" key="3">
    <source>
        <dbReference type="Pfam" id="PF13868"/>
    </source>
</evidence>
<organism evidence="5">
    <name type="scientific">Micromonas pusilla (strain CCMP1545)</name>
    <name type="common">Picoplanktonic green alga</name>
    <dbReference type="NCBI Taxonomy" id="564608"/>
    <lineage>
        <taxon>Eukaryota</taxon>
        <taxon>Viridiplantae</taxon>
        <taxon>Chlorophyta</taxon>
        <taxon>Mamiellophyceae</taxon>
        <taxon>Mamiellales</taxon>
        <taxon>Mamiellaceae</taxon>
        <taxon>Micromonas</taxon>
    </lineage>
</organism>
<dbReference type="EMBL" id="GG663736">
    <property type="protein sequence ID" value="EEH59468.1"/>
    <property type="molecule type" value="Genomic_DNA"/>
</dbReference>
<accession>C1ML09</accession>
<name>C1ML09_MICPC</name>
<dbReference type="PANTHER" id="PTHR28663">
    <property type="entry name" value="COILED-COIL DOMAIN-CONTAINING PROTEIN 173"/>
    <property type="match status" value="1"/>
</dbReference>
<keyword evidence="1 2" id="KW-0175">Coiled coil</keyword>
<dbReference type="OMA" id="EMHFRSQ"/>
<dbReference type="OrthoDB" id="331765at2759"/>
<keyword evidence="5" id="KW-1185">Reference proteome</keyword>
<proteinExistence type="predicted"/>
<feature type="coiled-coil region" evidence="2">
    <location>
        <begin position="156"/>
        <end position="197"/>
    </location>
</feature>
<dbReference type="KEGG" id="mpp:MICPUCDRAFT_49453"/>